<keyword evidence="1" id="KW-0812">Transmembrane</keyword>
<feature type="transmembrane region" description="Helical" evidence="1">
    <location>
        <begin position="43"/>
        <end position="69"/>
    </location>
</feature>
<protein>
    <recommendedName>
        <fullName evidence="3">HdeD family acid-resistance protein</fullName>
    </recommendedName>
</protein>
<sequence>MSIESSSLGTARFFGRNWWVLLLRGLLAIVLGALVFTKPFWSLGAIVLAFGVYALIEGASALLAAIFGWRHRDDRWLLLLEGLIGICVGAVTLRTPAVTAMLMIFFIAIWALATGVLRIVEGVRLRREIPGEVWLVLGGVASVIFAVIIMMRPLAGAIAMVRVIAAYALILGATEVLLAFRVRGAREGGRPRVSEPSYRRVA</sequence>
<dbReference type="InterPro" id="IPR052712">
    <property type="entry name" value="Acid_resist_chaperone_HdeD"/>
</dbReference>
<dbReference type="STRING" id="234267.Acid_5805"/>
<feature type="transmembrane region" description="Helical" evidence="1">
    <location>
        <begin position="18"/>
        <end position="37"/>
    </location>
</feature>
<feature type="transmembrane region" description="Helical" evidence="1">
    <location>
        <begin position="99"/>
        <end position="120"/>
    </location>
</feature>
<feature type="transmembrane region" description="Helical" evidence="1">
    <location>
        <begin position="157"/>
        <end position="180"/>
    </location>
</feature>
<keyword evidence="1" id="KW-1133">Transmembrane helix</keyword>
<dbReference type="OrthoDB" id="193343at2"/>
<evidence type="ECO:0008006" key="3">
    <source>
        <dbReference type="Google" id="ProtNLM"/>
    </source>
</evidence>
<dbReference type="KEGG" id="sus:Acid_5805"/>
<organism evidence="2">
    <name type="scientific">Solibacter usitatus (strain Ellin6076)</name>
    <dbReference type="NCBI Taxonomy" id="234267"/>
    <lineage>
        <taxon>Bacteria</taxon>
        <taxon>Pseudomonadati</taxon>
        <taxon>Acidobacteriota</taxon>
        <taxon>Terriglobia</taxon>
        <taxon>Bryobacterales</taxon>
        <taxon>Solibacteraceae</taxon>
        <taxon>Candidatus Solibacter</taxon>
    </lineage>
</organism>
<dbReference type="HOGENOM" id="CLU_091585_5_1_0"/>
<proteinExistence type="predicted"/>
<dbReference type="Pfam" id="PF03729">
    <property type="entry name" value="DUF308"/>
    <property type="match status" value="2"/>
</dbReference>
<dbReference type="GO" id="GO:0005886">
    <property type="term" value="C:plasma membrane"/>
    <property type="evidence" value="ECO:0007669"/>
    <property type="project" value="TreeGrafter"/>
</dbReference>
<evidence type="ECO:0000313" key="2">
    <source>
        <dbReference type="EMBL" id="ABJ86752.1"/>
    </source>
</evidence>
<dbReference type="InterPro" id="IPR005325">
    <property type="entry name" value="DUF308_memb"/>
</dbReference>
<dbReference type="AlphaFoldDB" id="Q01UB8"/>
<dbReference type="PANTHER" id="PTHR34989:SF1">
    <property type="entry name" value="PROTEIN HDED"/>
    <property type="match status" value="1"/>
</dbReference>
<feature type="transmembrane region" description="Helical" evidence="1">
    <location>
        <begin position="76"/>
        <end position="93"/>
    </location>
</feature>
<dbReference type="eggNOG" id="COG3247">
    <property type="taxonomic scope" value="Bacteria"/>
</dbReference>
<name>Q01UB8_SOLUE</name>
<accession>Q01UB8</accession>
<feature type="transmembrane region" description="Helical" evidence="1">
    <location>
        <begin position="132"/>
        <end position="151"/>
    </location>
</feature>
<evidence type="ECO:0000256" key="1">
    <source>
        <dbReference type="SAM" id="Phobius"/>
    </source>
</evidence>
<keyword evidence="1" id="KW-0472">Membrane</keyword>
<dbReference type="EMBL" id="CP000473">
    <property type="protein sequence ID" value="ABJ86752.1"/>
    <property type="molecule type" value="Genomic_DNA"/>
</dbReference>
<dbReference type="InParanoid" id="Q01UB8"/>
<gene>
    <name evidence="2" type="ordered locus">Acid_5805</name>
</gene>
<reference evidence="2" key="1">
    <citation type="submission" date="2006-10" db="EMBL/GenBank/DDBJ databases">
        <title>Complete sequence of Solibacter usitatus Ellin6076.</title>
        <authorList>
            <consortium name="US DOE Joint Genome Institute"/>
            <person name="Copeland A."/>
            <person name="Lucas S."/>
            <person name="Lapidus A."/>
            <person name="Barry K."/>
            <person name="Detter J.C."/>
            <person name="Glavina del Rio T."/>
            <person name="Hammon N."/>
            <person name="Israni S."/>
            <person name="Dalin E."/>
            <person name="Tice H."/>
            <person name="Pitluck S."/>
            <person name="Thompson L.S."/>
            <person name="Brettin T."/>
            <person name="Bruce D."/>
            <person name="Han C."/>
            <person name="Tapia R."/>
            <person name="Gilna P."/>
            <person name="Schmutz J."/>
            <person name="Larimer F."/>
            <person name="Land M."/>
            <person name="Hauser L."/>
            <person name="Kyrpides N."/>
            <person name="Mikhailova N."/>
            <person name="Janssen P.H."/>
            <person name="Kuske C.R."/>
            <person name="Richardson P."/>
        </authorList>
    </citation>
    <scope>NUCLEOTIDE SEQUENCE</scope>
    <source>
        <strain evidence="2">Ellin6076</strain>
    </source>
</reference>
<dbReference type="PANTHER" id="PTHR34989">
    <property type="entry name" value="PROTEIN HDED"/>
    <property type="match status" value="1"/>
</dbReference>